<dbReference type="OrthoDB" id="9766715at2"/>
<accession>A0A2S7XUP1</accession>
<dbReference type="CDD" id="cd02000">
    <property type="entry name" value="TPP_E1_PDC_ADC_BCADC"/>
    <property type="match status" value="1"/>
</dbReference>
<dbReference type="Gene3D" id="3.40.50.970">
    <property type="match status" value="1"/>
</dbReference>
<dbReference type="InterPro" id="IPR001017">
    <property type="entry name" value="DH_E1"/>
</dbReference>
<sequence>MNSDLVILYEKMFLIRLFEETLLNLFSLGHLRGTVHTCIGQEACAVGVVSAIDPKRDTLCSNHRGHGHFLAFTDDTDGLLKEILGLASGICGGKGGSQHLHVNNFYSNGILGGMVPIATGIALSQKFAAKDGISVVFVGDGAMSEGVIYEALNIASLWQLPLLLVIEHNQIAQSTPWNLEHGSAIEGRPISFGIPTETVDGNDVQAVYASTKTIVDNMRQDSKPRCLLLNTYRLGPHSKGDDYRCITEISFHQTNDPLKRAETVLSENVKTRIQTLCQTRINHMLENFSLL</sequence>
<evidence type="ECO:0000256" key="2">
    <source>
        <dbReference type="ARBA" id="ARBA00023002"/>
    </source>
</evidence>
<gene>
    <name evidence="6" type="ORF">CXB77_01485</name>
    <name evidence="5" type="ORF">CXB77_14965</name>
</gene>
<name>A0A2S7XUP1_9GAMM</name>
<evidence type="ECO:0000313" key="6">
    <source>
        <dbReference type="EMBL" id="PQJ97459.1"/>
    </source>
</evidence>
<dbReference type="RefSeq" id="WP_105072526.1">
    <property type="nucleotide sequence ID" value="NZ_PPGH01000011.1"/>
</dbReference>
<dbReference type="SUPFAM" id="SSF52518">
    <property type="entry name" value="Thiamin diphosphate-binding fold (THDP-binding)"/>
    <property type="match status" value="1"/>
</dbReference>
<reference evidence="6 7" key="1">
    <citation type="submission" date="2018-01" db="EMBL/GenBank/DDBJ databases">
        <title>The complete genome sequence of Chromatium okenii LaCa, a purple sulfur bacterium with a turbulent life.</title>
        <authorList>
            <person name="Luedin S.M."/>
            <person name="Liechti N."/>
            <person name="Storelli N."/>
            <person name="Danza F."/>
            <person name="Wittwer M."/>
            <person name="Pothier J.F."/>
            <person name="Tonolla M.A."/>
        </authorList>
    </citation>
    <scope>NUCLEOTIDE SEQUENCE [LARGE SCALE GENOMIC DNA]</scope>
    <source>
        <strain evidence="6 7">LaCa</strain>
    </source>
</reference>
<dbReference type="GO" id="GO:0016624">
    <property type="term" value="F:oxidoreductase activity, acting on the aldehyde or oxo group of donors, disulfide as acceptor"/>
    <property type="evidence" value="ECO:0007669"/>
    <property type="project" value="InterPro"/>
</dbReference>
<evidence type="ECO:0000313" key="7">
    <source>
        <dbReference type="Proteomes" id="UP000239936"/>
    </source>
</evidence>
<keyword evidence="3" id="KW-0786">Thiamine pyrophosphate</keyword>
<comment type="cofactor">
    <cofactor evidence="1">
        <name>thiamine diphosphate</name>
        <dbReference type="ChEBI" id="CHEBI:58937"/>
    </cofactor>
</comment>
<organism evidence="6 7">
    <name type="scientific">Chromatium okenii</name>
    <dbReference type="NCBI Taxonomy" id="61644"/>
    <lineage>
        <taxon>Bacteria</taxon>
        <taxon>Pseudomonadati</taxon>
        <taxon>Pseudomonadota</taxon>
        <taxon>Gammaproteobacteria</taxon>
        <taxon>Chromatiales</taxon>
        <taxon>Chromatiaceae</taxon>
        <taxon>Chromatium</taxon>
    </lineage>
</organism>
<keyword evidence="7" id="KW-1185">Reference proteome</keyword>
<dbReference type="PANTHER" id="PTHR11516">
    <property type="entry name" value="PYRUVATE DEHYDROGENASE E1 COMPONENT, ALPHA SUBUNIT BACTERIAL AND ORGANELLAR"/>
    <property type="match status" value="1"/>
</dbReference>
<evidence type="ECO:0000256" key="3">
    <source>
        <dbReference type="ARBA" id="ARBA00023052"/>
    </source>
</evidence>
<proteinExistence type="predicted"/>
<keyword evidence="2" id="KW-0560">Oxidoreductase</keyword>
<protein>
    <submittedName>
        <fullName evidence="6">Pyruvate dehydrogenase</fullName>
    </submittedName>
</protein>
<dbReference type="EMBL" id="PPGH01000037">
    <property type="protein sequence ID" value="PQJ95485.1"/>
    <property type="molecule type" value="Genomic_DNA"/>
</dbReference>
<feature type="domain" description="Dehydrogenase E1 component" evidence="4">
    <location>
        <begin position="11"/>
        <end position="267"/>
    </location>
</feature>
<evidence type="ECO:0000256" key="1">
    <source>
        <dbReference type="ARBA" id="ARBA00001964"/>
    </source>
</evidence>
<comment type="caution">
    <text evidence="6">The sequence shown here is derived from an EMBL/GenBank/DDBJ whole genome shotgun (WGS) entry which is preliminary data.</text>
</comment>
<dbReference type="Pfam" id="PF00676">
    <property type="entry name" value="E1_dh"/>
    <property type="match status" value="1"/>
</dbReference>
<evidence type="ECO:0000313" key="5">
    <source>
        <dbReference type="EMBL" id="PQJ95485.1"/>
    </source>
</evidence>
<dbReference type="InterPro" id="IPR029061">
    <property type="entry name" value="THDP-binding"/>
</dbReference>
<dbReference type="PANTHER" id="PTHR11516:SF2">
    <property type="entry name" value="PYRUVATE DEHYDROGENASE ALPHA SUBUNIT"/>
    <property type="match status" value="1"/>
</dbReference>
<dbReference type="InterPro" id="IPR050642">
    <property type="entry name" value="PDH_E1_Alpha_Subunit"/>
</dbReference>
<keyword evidence="6" id="KW-0670">Pyruvate</keyword>
<dbReference type="EMBL" id="PPGH01000011">
    <property type="protein sequence ID" value="PQJ97459.1"/>
    <property type="molecule type" value="Genomic_DNA"/>
</dbReference>
<dbReference type="Proteomes" id="UP000239936">
    <property type="component" value="Unassembled WGS sequence"/>
</dbReference>
<dbReference type="AlphaFoldDB" id="A0A2S7XUP1"/>
<evidence type="ECO:0000259" key="4">
    <source>
        <dbReference type="Pfam" id="PF00676"/>
    </source>
</evidence>
<dbReference type="GO" id="GO:0006086">
    <property type="term" value="P:pyruvate decarboxylation to acetyl-CoA"/>
    <property type="evidence" value="ECO:0007669"/>
    <property type="project" value="TreeGrafter"/>
</dbReference>